<keyword evidence="8" id="KW-1185">Reference proteome</keyword>
<feature type="transmembrane region" description="Helical" evidence="5">
    <location>
        <begin position="187"/>
        <end position="209"/>
    </location>
</feature>
<feature type="transmembrane region" description="Helical" evidence="5">
    <location>
        <begin position="148"/>
        <end position="167"/>
    </location>
</feature>
<name>A0A6M0RB54_9CLOT</name>
<keyword evidence="2 5" id="KW-0812">Transmembrane</keyword>
<reference evidence="7 8" key="1">
    <citation type="submission" date="2019-04" db="EMBL/GenBank/DDBJ databases">
        <title>Genome sequencing of Clostridium botulinum Groups I-IV and Clostridium butyricum.</title>
        <authorList>
            <person name="Brunt J."/>
            <person name="Van Vliet A.H.M."/>
            <person name="Stringer S.C."/>
            <person name="Carter A.T."/>
            <person name="Peck M.W."/>
        </authorList>
    </citation>
    <scope>NUCLEOTIDE SEQUENCE [LARGE SCALE GENOMIC DNA]</scope>
    <source>
        <strain evidence="7 8">IFR 18/094</strain>
    </source>
</reference>
<dbReference type="NCBIfam" id="TIGR00367">
    <property type="entry name" value="calcium/sodium antiporter"/>
    <property type="match status" value="1"/>
</dbReference>
<evidence type="ECO:0000313" key="7">
    <source>
        <dbReference type="EMBL" id="NEZ47463.1"/>
    </source>
</evidence>
<dbReference type="Proteomes" id="UP000473885">
    <property type="component" value="Unassembled WGS sequence"/>
</dbReference>
<dbReference type="InterPro" id="IPR004481">
    <property type="entry name" value="K/Na/Ca-exchanger"/>
</dbReference>
<dbReference type="InterPro" id="IPR044880">
    <property type="entry name" value="NCX_ion-bd_dom_sf"/>
</dbReference>
<evidence type="ECO:0000256" key="3">
    <source>
        <dbReference type="ARBA" id="ARBA00022989"/>
    </source>
</evidence>
<keyword evidence="3 5" id="KW-1133">Transmembrane helix</keyword>
<dbReference type="InterPro" id="IPR004837">
    <property type="entry name" value="NaCa_Exmemb"/>
</dbReference>
<gene>
    <name evidence="7" type="ORF">FDF74_09695</name>
</gene>
<feature type="domain" description="Sodium/calcium exchanger membrane region" evidence="6">
    <location>
        <begin position="192"/>
        <end position="334"/>
    </location>
</feature>
<dbReference type="GO" id="GO:0005886">
    <property type="term" value="C:plasma membrane"/>
    <property type="evidence" value="ECO:0007669"/>
    <property type="project" value="TreeGrafter"/>
</dbReference>
<feature type="transmembrane region" description="Helical" evidence="5">
    <location>
        <begin position="319"/>
        <end position="336"/>
    </location>
</feature>
<sequence>MDNLLYSTLNHCSTIILLIIIAITLFLLGKAADLLVDEAVKISVRWGIPKMIIGATIVSLGTTLPEVTVSVLAAINGNPDLALGNSIGSIIADTGLIIGLSALIGNLNIDNKTINYQGPLQLISGVLLAIVSLPIFSKSSNGIITQKMGFIFIILLVLYVIFTIKLGKKSNSEVAAEGQTLQASEPFIFQLIKLILSIALVIISSKILIPSVEITAVRIGIPQSVIAATLVAFGTSLPELVTAITSVKKGHGELAVGNIIGADILNVLFVTGSAAAVTNKGIVVPSNFYRLQIPAMLIILVSFRIFCKNKNNKITKLEGSFLLGIYVIYLILNYTWI</sequence>
<feature type="transmembrane region" description="Helical" evidence="5">
    <location>
        <begin position="254"/>
        <end position="276"/>
    </location>
</feature>
<feature type="domain" description="Sodium/calcium exchanger membrane region" evidence="6">
    <location>
        <begin position="17"/>
        <end position="164"/>
    </location>
</feature>
<evidence type="ECO:0000313" key="8">
    <source>
        <dbReference type="Proteomes" id="UP000473885"/>
    </source>
</evidence>
<feature type="transmembrane region" description="Helical" evidence="5">
    <location>
        <begin position="52"/>
        <end position="75"/>
    </location>
</feature>
<comment type="subcellular location">
    <subcellularLocation>
        <location evidence="1">Membrane</location>
        <topology evidence="1">Multi-pass membrane protein</topology>
    </subcellularLocation>
</comment>
<evidence type="ECO:0000259" key="6">
    <source>
        <dbReference type="Pfam" id="PF01699"/>
    </source>
</evidence>
<dbReference type="Gene3D" id="1.20.1420.30">
    <property type="entry name" value="NCX, central ion-binding region"/>
    <property type="match status" value="2"/>
</dbReference>
<evidence type="ECO:0000256" key="4">
    <source>
        <dbReference type="ARBA" id="ARBA00023136"/>
    </source>
</evidence>
<dbReference type="Pfam" id="PF01699">
    <property type="entry name" value="Na_Ca_ex"/>
    <property type="match status" value="2"/>
</dbReference>
<feature type="transmembrane region" description="Helical" evidence="5">
    <location>
        <begin position="288"/>
        <end position="307"/>
    </location>
</feature>
<feature type="transmembrane region" description="Helical" evidence="5">
    <location>
        <begin position="119"/>
        <end position="136"/>
    </location>
</feature>
<protein>
    <submittedName>
        <fullName evidence="7">Calcium/sodium antiporter</fullName>
    </submittedName>
</protein>
<dbReference type="EMBL" id="SXDP01000008">
    <property type="protein sequence ID" value="NEZ47463.1"/>
    <property type="molecule type" value="Genomic_DNA"/>
</dbReference>
<evidence type="ECO:0000256" key="2">
    <source>
        <dbReference type="ARBA" id="ARBA00022692"/>
    </source>
</evidence>
<evidence type="ECO:0000256" key="1">
    <source>
        <dbReference type="ARBA" id="ARBA00004141"/>
    </source>
</evidence>
<evidence type="ECO:0000256" key="5">
    <source>
        <dbReference type="SAM" id="Phobius"/>
    </source>
</evidence>
<accession>A0A6M0RB54</accession>
<proteinExistence type="predicted"/>
<feature type="transmembrane region" description="Helical" evidence="5">
    <location>
        <begin position="87"/>
        <end position="107"/>
    </location>
</feature>
<dbReference type="GO" id="GO:0005262">
    <property type="term" value="F:calcium channel activity"/>
    <property type="evidence" value="ECO:0007669"/>
    <property type="project" value="TreeGrafter"/>
</dbReference>
<dbReference type="GO" id="GO:0008273">
    <property type="term" value="F:calcium, potassium:sodium antiporter activity"/>
    <property type="evidence" value="ECO:0007669"/>
    <property type="project" value="TreeGrafter"/>
</dbReference>
<feature type="transmembrane region" description="Helical" evidence="5">
    <location>
        <begin position="12"/>
        <end position="32"/>
    </location>
</feature>
<dbReference type="GO" id="GO:0006874">
    <property type="term" value="P:intracellular calcium ion homeostasis"/>
    <property type="evidence" value="ECO:0007669"/>
    <property type="project" value="TreeGrafter"/>
</dbReference>
<comment type="caution">
    <text evidence="7">The sequence shown here is derived from an EMBL/GenBank/DDBJ whole genome shotgun (WGS) entry which is preliminary data.</text>
</comment>
<dbReference type="AlphaFoldDB" id="A0A6M0RB54"/>
<keyword evidence="4 5" id="KW-0472">Membrane</keyword>
<dbReference type="PANTHER" id="PTHR10846">
    <property type="entry name" value="SODIUM/POTASSIUM/CALCIUM EXCHANGER"/>
    <property type="match status" value="1"/>
</dbReference>
<dbReference type="PANTHER" id="PTHR10846:SF8">
    <property type="entry name" value="INNER MEMBRANE PROTEIN YRBG"/>
    <property type="match status" value="1"/>
</dbReference>
<dbReference type="RefSeq" id="WP_163249475.1">
    <property type="nucleotide sequence ID" value="NZ_SXDP01000008.1"/>
</dbReference>
<organism evidence="7 8">
    <name type="scientific">Clostridium niameyense</name>
    <dbReference type="NCBI Taxonomy" id="1622073"/>
    <lineage>
        <taxon>Bacteria</taxon>
        <taxon>Bacillati</taxon>
        <taxon>Bacillota</taxon>
        <taxon>Clostridia</taxon>
        <taxon>Eubacteriales</taxon>
        <taxon>Clostridiaceae</taxon>
        <taxon>Clostridium</taxon>
    </lineage>
</organism>